<comment type="subcellular location">
    <subcellularLocation>
        <location evidence="1">Membrane</location>
        <topology evidence="1">Multi-pass membrane protein</topology>
    </subcellularLocation>
</comment>
<evidence type="ECO:0000256" key="12">
    <source>
        <dbReference type="ARBA" id="ARBA00048679"/>
    </source>
</evidence>
<feature type="binding site" evidence="13">
    <location>
        <position position="45"/>
    </location>
    <ligand>
        <name>ATP</name>
        <dbReference type="ChEBI" id="CHEBI:30616"/>
    </ligand>
</feature>
<dbReference type="InterPro" id="IPR011009">
    <property type="entry name" value="Kinase-like_dom_sf"/>
</dbReference>
<keyword evidence="4" id="KW-0808">Transferase</keyword>
<evidence type="ECO:0000256" key="8">
    <source>
        <dbReference type="ARBA" id="ARBA00022840"/>
    </source>
</evidence>
<evidence type="ECO:0000313" key="17">
    <source>
        <dbReference type="Proteomes" id="UP000641954"/>
    </source>
</evidence>
<dbReference type="Gene3D" id="1.10.510.10">
    <property type="entry name" value="Transferase(Phosphotransferase) domain 1"/>
    <property type="match status" value="1"/>
</dbReference>
<comment type="catalytic activity">
    <reaction evidence="12">
        <text>L-seryl-[protein] + ATP = O-phospho-L-seryl-[protein] + ADP + H(+)</text>
        <dbReference type="Rhea" id="RHEA:17989"/>
        <dbReference type="Rhea" id="RHEA-COMP:9863"/>
        <dbReference type="Rhea" id="RHEA-COMP:11604"/>
        <dbReference type="ChEBI" id="CHEBI:15378"/>
        <dbReference type="ChEBI" id="CHEBI:29999"/>
        <dbReference type="ChEBI" id="CHEBI:30616"/>
        <dbReference type="ChEBI" id="CHEBI:83421"/>
        <dbReference type="ChEBI" id="CHEBI:456216"/>
        <dbReference type="EC" id="2.7.11.1"/>
    </reaction>
</comment>
<evidence type="ECO:0000256" key="10">
    <source>
        <dbReference type="ARBA" id="ARBA00023136"/>
    </source>
</evidence>
<gene>
    <name evidence="16" type="ORF">H6G72_09195</name>
</gene>
<evidence type="ECO:0000256" key="5">
    <source>
        <dbReference type="ARBA" id="ARBA00022692"/>
    </source>
</evidence>
<feature type="compositionally biased region" description="Low complexity" evidence="14">
    <location>
        <begin position="285"/>
        <end position="294"/>
    </location>
</feature>
<feature type="compositionally biased region" description="Pro residues" evidence="14">
    <location>
        <begin position="295"/>
        <end position="308"/>
    </location>
</feature>
<dbReference type="PROSITE" id="PS50011">
    <property type="entry name" value="PROTEIN_KINASE_DOM"/>
    <property type="match status" value="1"/>
</dbReference>
<dbReference type="GO" id="GO:0016301">
    <property type="term" value="F:kinase activity"/>
    <property type="evidence" value="ECO:0007669"/>
    <property type="project" value="UniProtKB-KW"/>
</dbReference>
<dbReference type="RefSeq" id="WP_054465081.1">
    <property type="nucleotide sequence ID" value="NZ_JACJSK010000010.1"/>
</dbReference>
<dbReference type="Proteomes" id="UP000641954">
    <property type="component" value="Unassembled WGS sequence"/>
</dbReference>
<evidence type="ECO:0000256" key="2">
    <source>
        <dbReference type="ARBA" id="ARBA00012513"/>
    </source>
</evidence>
<dbReference type="PROSITE" id="PS00107">
    <property type="entry name" value="PROTEIN_KINASE_ATP"/>
    <property type="match status" value="1"/>
</dbReference>
<reference evidence="16 17" key="1">
    <citation type="journal article" date="2020" name="ISME J.">
        <title>Comparative genomics reveals insights into cyanobacterial evolution and habitat adaptation.</title>
        <authorList>
            <person name="Chen M.Y."/>
            <person name="Teng W.K."/>
            <person name="Zhao L."/>
            <person name="Hu C.X."/>
            <person name="Zhou Y.K."/>
            <person name="Han B.P."/>
            <person name="Song L.R."/>
            <person name="Shu W.S."/>
        </authorList>
    </citation>
    <scope>NUCLEOTIDE SEQUENCE [LARGE SCALE GENOMIC DNA]</scope>
    <source>
        <strain evidence="16 17">FACHB-1370</strain>
    </source>
</reference>
<sequence>MSGNNLVGQTLKGHYEITEELGSGTFGETYLAINTEKFNDPCVVKRLKPQHPSLIQWVQQKFEEEAKTLKLLGKHPQIPELFAHFQENQDFFLVQEYIKGDDLRTQFVSGVPWPENIVIFLLRDILEVLEIVHKNNVIHRDIKPENIRITEQDNKIVLIDFGAVKQITTQIFNSQGQVTKTTVVIGTPGYMPMEQMKANPMLCSDVYAVGMIGIEALTGIFPANIPMDSTGKPEWRNKAQVSNEFAAVLDKMVCLYTRDRYQSASEALEAVRKLIESTTPPPVQPGGTTPTVIASPPPPLPTPQPPPPPTQYAGFSTRLMADMIDKTILIFGSIIWDLITQTPTNDGAEFLGRFIATYVILGFLYCPIMDSSKFQGTIGKKVLGIAVTDINGNQLTFEQATKRHSSKFLSYLTCLIGFFLAGWTGKKQALHDKICETLVVRK</sequence>
<keyword evidence="7 16" id="KW-0418">Kinase</keyword>
<dbReference type="EMBL" id="JACJSK010000010">
    <property type="protein sequence ID" value="MBD2544014.1"/>
    <property type="molecule type" value="Genomic_DNA"/>
</dbReference>
<name>A0ABR8EAY1_9CYAN</name>
<comment type="caution">
    <text evidence="16">The sequence shown here is derived from an EMBL/GenBank/DDBJ whole genome shotgun (WGS) entry which is preliminary data.</text>
</comment>
<keyword evidence="9" id="KW-1133">Transmembrane helix</keyword>
<evidence type="ECO:0000256" key="13">
    <source>
        <dbReference type="PROSITE-ProRule" id="PRU10141"/>
    </source>
</evidence>
<dbReference type="SUPFAM" id="SSF56112">
    <property type="entry name" value="Protein kinase-like (PK-like)"/>
    <property type="match status" value="1"/>
</dbReference>
<organism evidence="16 17">
    <name type="scientific">Planktothricoides raciborskii FACHB-1370</name>
    <dbReference type="NCBI Taxonomy" id="2949576"/>
    <lineage>
        <taxon>Bacteria</taxon>
        <taxon>Bacillati</taxon>
        <taxon>Cyanobacteriota</taxon>
        <taxon>Cyanophyceae</taxon>
        <taxon>Oscillatoriophycideae</taxon>
        <taxon>Oscillatoriales</taxon>
        <taxon>Oscillatoriaceae</taxon>
        <taxon>Planktothricoides</taxon>
    </lineage>
</organism>
<keyword evidence="3" id="KW-0723">Serine/threonine-protein kinase</keyword>
<feature type="region of interest" description="Disordered" evidence="14">
    <location>
        <begin position="277"/>
        <end position="308"/>
    </location>
</feature>
<dbReference type="PANTHER" id="PTHR24363">
    <property type="entry name" value="SERINE/THREONINE PROTEIN KINASE"/>
    <property type="match status" value="1"/>
</dbReference>
<evidence type="ECO:0000256" key="14">
    <source>
        <dbReference type="SAM" id="MobiDB-lite"/>
    </source>
</evidence>
<evidence type="ECO:0000256" key="4">
    <source>
        <dbReference type="ARBA" id="ARBA00022679"/>
    </source>
</evidence>
<dbReference type="InterPro" id="IPR010432">
    <property type="entry name" value="RDD"/>
</dbReference>
<keyword evidence="8 13" id="KW-0067">ATP-binding</keyword>
<evidence type="ECO:0000256" key="1">
    <source>
        <dbReference type="ARBA" id="ARBA00004141"/>
    </source>
</evidence>
<dbReference type="PANTHER" id="PTHR24363:SF0">
    <property type="entry name" value="SERINE_THREONINE KINASE LIKE DOMAIN CONTAINING 1"/>
    <property type="match status" value="1"/>
</dbReference>
<dbReference type="Pfam" id="PF00069">
    <property type="entry name" value="Pkinase"/>
    <property type="match status" value="1"/>
</dbReference>
<evidence type="ECO:0000256" key="7">
    <source>
        <dbReference type="ARBA" id="ARBA00022777"/>
    </source>
</evidence>
<evidence type="ECO:0000256" key="11">
    <source>
        <dbReference type="ARBA" id="ARBA00047899"/>
    </source>
</evidence>
<keyword evidence="10" id="KW-0472">Membrane</keyword>
<proteinExistence type="predicted"/>
<accession>A0ABR8EAY1</accession>
<keyword evidence="6 13" id="KW-0547">Nucleotide-binding</keyword>
<dbReference type="EC" id="2.7.11.1" evidence="2"/>
<evidence type="ECO:0000256" key="9">
    <source>
        <dbReference type="ARBA" id="ARBA00022989"/>
    </source>
</evidence>
<evidence type="ECO:0000259" key="15">
    <source>
        <dbReference type="PROSITE" id="PS50011"/>
    </source>
</evidence>
<dbReference type="InterPro" id="IPR000719">
    <property type="entry name" value="Prot_kinase_dom"/>
</dbReference>
<dbReference type="Pfam" id="PF06271">
    <property type="entry name" value="RDD"/>
    <property type="match status" value="1"/>
</dbReference>
<keyword evidence="17" id="KW-1185">Reference proteome</keyword>
<protein>
    <recommendedName>
        <fullName evidence="2">non-specific serine/threonine protein kinase</fullName>
        <ecNumber evidence="2">2.7.11.1</ecNumber>
    </recommendedName>
</protein>
<evidence type="ECO:0000256" key="6">
    <source>
        <dbReference type="ARBA" id="ARBA00022741"/>
    </source>
</evidence>
<keyword evidence="5" id="KW-0812">Transmembrane</keyword>
<dbReference type="CDD" id="cd14014">
    <property type="entry name" value="STKc_PknB_like"/>
    <property type="match status" value="1"/>
</dbReference>
<dbReference type="SMART" id="SM00220">
    <property type="entry name" value="S_TKc"/>
    <property type="match status" value="1"/>
</dbReference>
<evidence type="ECO:0000313" key="16">
    <source>
        <dbReference type="EMBL" id="MBD2544014.1"/>
    </source>
</evidence>
<feature type="domain" description="Protein kinase" evidence="15">
    <location>
        <begin position="15"/>
        <end position="275"/>
    </location>
</feature>
<dbReference type="InterPro" id="IPR017441">
    <property type="entry name" value="Protein_kinase_ATP_BS"/>
</dbReference>
<comment type="catalytic activity">
    <reaction evidence="11">
        <text>L-threonyl-[protein] + ATP = O-phospho-L-threonyl-[protein] + ADP + H(+)</text>
        <dbReference type="Rhea" id="RHEA:46608"/>
        <dbReference type="Rhea" id="RHEA-COMP:11060"/>
        <dbReference type="Rhea" id="RHEA-COMP:11605"/>
        <dbReference type="ChEBI" id="CHEBI:15378"/>
        <dbReference type="ChEBI" id="CHEBI:30013"/>
        <dbReference type="ChEBI" id="CHEBI:30616"/>
        <dbReference type="ChEBI" id="CHEBI:61977"/>
        <dbReference type="ChEBI" id="CHEBI:456216"/>
        <dbReference type="EC" id="2.7.11.1"/>
    </reaction>
</comment>
<evidence type="ECO:0000256" key="3">
    <source>
        <dbReference type="ARBA" id="ARBA00022527"/>
    </source>
</evidence>